<dbReference type="Proteomes" id="UP000507470">
    <property type="component" value="Unassembled WGS sequence"/>
</dbReference>
<keyword evidence="3" id="KW-1185">Reference proteome</keyword>
<feature type="domain" description="DUF6589" evidence="1">
    <location>
        <begin position="49"/>
        <end position="219"/>
    </location>
</feature>
<evidence type="ECO:0000313" key="2">
    <source>
        <dbReference type="EMBL" id="CAC5377462.1"/>
    </source>
</evidence>
<name>A0A6J8B102_MYTCO</name>
<evidence type="ECO:0000313" key="3">
    <source>
        <dbReference type="Proteomes" id="UP000507470"/>
    </source>
</evidence>
<proteinExistence type="predicted"/>
<dbReference type="Pfam" id="PF20231">
    <property type="entry name" value="DUF6589"/>
    <property type="match status" value="1"/>
</dbReference>
<sequence>MLKFQNCSSLARPHLYEDCFHIGGDQLTRERFSGAKRLRAGTDNIQDKWKNCTDSNTKGCKERENVEKTDGILNYATLVLNLGLLYKELLSVCKLPDRKRLIRLMKQCLIVFKAKSNLSKYALEVLRFLMQQTVLLSEKSATMTVYSMFVNTQGKIDSHIPADLQMEYIVKLTKKYIKHVFSNKSSQNISKKTRALSSIESVCDNFDQISDVKVRCKNHSHASYY</sequence>
<dbReference type="OrthoDB" id="6134481at2759"/>
<accession>A0A6J8B102</accession>
<gene>
    <name evidence="2" type="ORF">MCOR_13778</name>
</gene>
<dbReference type="AlphaFoldDB" id="A0A6J8B102"/>
<dbReference type="InterPro" id="IPR046496">
    <property type="entry name" value="DUF6589"/>
</dbReference>
<reference evidence="2 3" key="1">
    <citation type="submission" date="2020-06" db="EMBL/GenBank/DDBJ databases">
        <authorList>
            <person name="Li R."/>
            <person name="Bekaert M."/>
        </authorList>
    </citation>
    <scope>NUCLEOTIDE SEQUENCE [LARGE SCALE GENOMIC DNA]</scope>
    <source>
        <strain evidence="3">wild</strain>
    </source>
</reference>
<dbReference type="EMBL" id="CACVKT020002377">
    <property type="protein sequence ID" value="CAC5377462.1"/>
    <property type="molecule type" value="Genomic_DNA"/>
</dbReference>
<evidence type="ECO:0000259" key="1">
    <source>
        <dbReference type="Pfam" id="PF20231"/>
    </source>
</evidence>
<protein>
    <recommendedName>
        <fullName evidence="1">DUF6589 domain-containing protein</fullName>
    </recommendedName>
</protein>
<organism evidence="2 3">
    <name type="scientific">Mytilus coruscus</name>
    <name type="common">Sea mussel</name>
    <dbReference type="NCBI Taxonomy" id="42192"/>
    <lineage>
        <taxon>Eukaryota</taxon>
        <taxon>Metazoa</taxon>
        <taxon>Spiralia</taxon>
        <taxon>Lophotrochozoa</taxon>
        <taxon>Mollusca</taxon>
        <taxon>Bivalvia</taxon>
        <taxon>Autobranchia</taxon>
        <taxon>Pteriomorphia</taxon>
        <taxon>Mytilida</taxon>
        <taxon>Mytiloidea</taxon>
        <taxon>Mytilidae</taxon>
        <taxon>Mytilinae</taxon>
        <taxon>Mytilus</taxon>
    </lineage>
</organism>